<dbReference type="RefSeq" id="WP_169855152.1">
    <property type="nucleotide sequence ID" value="NZ_JAAQYK010000001.1"/>
</dbReference>
<name>A0A7Y1LAL6_9PSED</name>
<keyword evidence="1" id="KW-0732">Signal</keyword>
<evidence type="ECO:0000313" key="4">
    <source>
        <dbReference type="Proteomes" id="UP000583279"/>
    </source>
</evidence>
<dbReference type="Gene3D" id="3.40.50.1980">
    <property type="entry name" value="Nitrogenase molybdenum iron protein domain"/>
    <property type="match status" value="2"/>
</dbReference>
<dbReference type="PROSITE" id="PS50983">
    <property type="entry name" value="FE_B12_PBP"/>
    <property type="match status" value="1"/>
</dbReference>
<dbReference type="InterPro" id="IPR050902">
    <property type="entry name" value="ABC_Transporter_SBP"/>
</dbReference>
<dbReference type="AlphaFoldDB" id="A0A7Y1LAL6"/>
<gene>
    <name evidence="3" type="ORF">HBO18_00550</name>
</gene>
<reference evidence="3 4" key="1">
    <citation type="journal article" date="2020" name="Front. Microbiol.">
        <title>Genetic Organization of the aprX-lipA2 Operon Affects the Proteolytic Potential of Pseudomonas Species in Milk.</title>
        <authorList>
            <person name="Maier C."/>
            <person name="Huptas C."/>
            <person name="von Neubeck M."/>
            <person name="Scherer S."/>
            <person name="Wenning M."/>
            <person name="Lucking G."/>
        </authorList>
    </citation>
    <scope>NUCLEOTIDE SEQUENCE [LARGE SCALE GENOMIC DNA]</scope>
    <source>
        <strain evidence="3 4">WS 4997</strain>
    </source>
</reference>
<organism evidence="3 4">
    <name type="scientific">Pseudomonas lactis</name>
    <dbReference type="NCBI Taxonomy" id="1615674"/>
    <lineage>
        <taxon>Bacteria</taxon>
        <taxon>Pseudomonadati</taxon>
        <taxon>Pseudomonadota</taxon>
        <taxon>Gammaproteobacteria</taxon>
        <taxon>Pseudomonadales</taxon>
        <taxon>Pseudomonadaceae</taxon>
        <taxon>Pseudomonas</taxon>
    </lineage>
</organism>
<dbReference type="Proteomes" id="UP000583279">
    <property type="component" value="Unassembled WGS sequence"/>
</dbReference>
<dbReference type="PANTHER" id="PTHR30535:SF7">
    <property type="entry name" value="IRON(III) DICITRATE-BINDING PROTEIN"/>
    <property type="match status" value="1"/>
</dbReference>
<evidence type="ECO:0000256" key="1">
    <source>
        <dbReference type="SAM" id="SignalP"/>
    </source>
</evidence>
<dbReference type="Pfam" id="PF01497">
    <property type="entry name" value="Peripla_BP_2"/>
    <property type="match status" value="1"/>
</dbReference>
<feature type="domain" description="Fe/B12 periplasmic-binding" evidence="2">
    <location>
        <begin position="38"/>
        <end position="312"/>
    </location>
</feature>
<protein>
    <submittedName>
        <fullName evidence="3">ABC transporter substrate-binding protein</fullName>
    </submittedName>
</protein>
<feature type="chain" id="PRO_5031474712" evidence="1">
    <location>
        <begin position="20"/>
        <end position="324"/>
    </location>
</feature>
<dbReference type="InterPro" id="IPR002491">
    <property type="entry name" value="ABC_transptr_periplasmic_BD"/>
</dbReference>
<evidence type="ECO:0000259" key="2">
    <source>
        <dbReference type="PROSITE" id="PS50983"/>
    </source>
</evidence>
<dbReference type="PANTHER" id="PTHR30535">
    <property type="entry name" value="VITAMIN B12-BINDING PROTEIN"/>
    <property type="match status" value="1"/>
</dbReference>
<proteinExistence type="predicted"/>
<accession>A0A7Y1LAL6</accession>
<dbReference type="EMBL" id="JAAQYK010000001">
    <property type="protein sequence ID" value="NNA42615.1"/>
    <property type="molecule type" value="Genomic_DNA"/>
</dbReference>
<evidence type="ECO:0000313" key="3">
    <source>
        <dbReference type="EMBL" id="NNA42615.1"/>
    </source>
</evidence>
<comment type="caution">
    <text evidence="3">The sequence shown here is derived from an EMBL/GenBank/DDBJ whole genome shotgun (WGS) entry which is preliminary data.</text>
</comment>
<sequence length="324" mass="34805">MKTWCLCLIVLLCATPVLADNYTNCAQAWALPHAPPSRIVALNQHAADLLLALDARPSMVGVAYLDDSDNTHRQGRYFEVPVIAAQYPSSEVLYAQRPDLVVGGFASAFGKGVSSRTGLAENGVASYLLESACAGHNLDYFAHIRQDLLTLGALLHKSQRAQALSDALDADLQRAQAVADNAQPVSVFYLDSEVNGLASEGQRGFVTALLAASGGRNVLADAPLSQVTVNSETLLTKDPDIILLADALWSPASRKRQLLTTDPVLSTLRAVRENRMIDIPFTHLVPGADSGKVAIELARKLSGIQSPLEAPSCRSELAREKRQR</sequence>
<feature type="signal peptide" evidence="1">
    <location>
        <begin position="1"/>
        <end position="19"/>
    </location>
</feature>
<dbReference type="SUPFAM" id="SSF53807">
    <property type="entry name" value="Helical backbone' metal receptor"/>
    <property type="match status" value="1"/>
</dbReference>